<name>A0ABQ5HUM3_9ASTR</name>
<evidence type="ECO:0000313" key="2">
    <source>
        <dbReference type="EMBL" id="GJT91573.1"/>
    </source>
</evidence>
<feature type="compositionally biased region" description="Low complexity" evidence="1">
    <location>
        <begin position="160"/>
        <end position="171"/>
    </location>
</feature>
<dbReference type="Proteomes" id="UP001151760">
    <property type="component" value="Unassembled WGS sequence"/>
</dbReference>
<protein>
    <submittedName>
        <fullName evidence="2">Uncharacterized protein</fullName>
    </submittedName>
</protein>
<feature type="non-terminal residue" evidence="2">
    <location>
        <position position="1"/>
    </location>
</feature>
<feature type="compositionally biased region" description="Basic and acidic residues" evidence="1">
    <location>
        <begin position="32"/>
        <end position="41"/>
    </location>
</feature>
<sequence length="179" mass="19918">ARMKSIKDQVNARTIKFKSDKEIIAEVTKSTNPEHEPDVGRRLPVGTDSSSRISPEPNQDYCTREQIMEIIRQEVADKERWEKAVDEASQHADLAKKQGGFYFTPPPLPTTLVPQTVFAPIPDPYSDPNRYFKVMNPGSSRIPNDDEDGDDQDGNDEDGNGNNEDGNGYDESSSASDAE</sequence>
<reference evidence="2" key="2">
    <citation type="submission" date="2022-01" db="EMBL/GenBank/DDBJ databases">
        <authorList>
            <person name="Yamashiro T."/>
            <person name="Shiraishi A."/>
            <person name="Satake H."/>
            <person name="Nakayama K."/>
        </authorList>
    </citation>
    <scope>NUCLEOTIDE SEQUENCE</scope>
</reference>
<feature type="region of interest" description="Disordered" evidence="1">
    <location>
        <begin position="28"/>
        <end position="59"/>
    </location>
</feature>
<feature type="compositionally biased region" description="Polar residues" evidence="1">
    <location>
        <begin position="47"/>
        <end position="59"/>
    </location>
</feature>
<evidence type="ECO:0000313" key="3">
    <source>
        <dbReference type="Proteomes" id="UP001151760"/>
    </source>
</evidence>
<dbReference type="EMBL" id="BQNB010020030">
    <property type="protein sequence ID" value="GJT91573.1"/>
    <property type="molecule type" value="Genomic_DNA"/>
</dbReference>
<feature type="region of interest" description="Disordered" evidence="1">
    <location>
        <begin position="119"/>
        <end position="179"/>
    </location>
</feature>
<reference evidence="2" key="1">
    <citation type="journal article" date="2022" name="Int. J. Mol. Sci.">
        <title>Draft Genome of Tanacetum Coccineum: Genomic Comparison of Closely Related Tanacetum-Family Plants.</title>
        <authorList>
            <person name="Yamashiro T."/>
            <person name="Shiraishi A."/>
            <person name="Nakayama K."/>
            <person name="Satake H."/>
        </authorList>
    </citation>
    <scope>NUCLEOTIDE SEQUENCE</scope>
</reference>
<comment type="caution">
    <text evidence="2">The sequence shown here is derived from an EMBL/GenBank/DDBJ whole genome shotgun (WGS) entry which is preliminary data.</text>
</comment>
<keyword evidence="3" id="KW-1185">Reference proteome</keyword>
<gene>
    <name evidence="2" type="ORF">Tco_1080418</name>
</gene>
<feature type="compositionally biased region" description="Acidic residues" evidence="1">
    <location>
        <begin position="145"/>
        <end position="159"/>
    </location>
</feature>
<organism evidence="2 3">
    <name type="scientific">Tanacetum coccineum</name>
    <dbReference type="NCBI Taxonomy" id="301880"/>
    <lineage>
        <taxon>Eukaryota</taxon>
        <taxon>Viridiplantae</taxon>
        <taxon>Streptophyta</taxon>
        <taxon>Embryophyta</taxon>
        <taxon>Tracheophyta</taxon>
        <taxon>Spermatophyta</taxon>
        <taxon>Magnoliopsida</taxon>
        <taxon>eudicotyledons</taxon>
        <taxon>Gunneridae</taxon>
        <taxon>Pentapetalae</taxon>
        <taxon>asterids</taxon>
        <taxon>campanulids</taxon>
        <taxon>Asterales</taxon>
        <taxon>Asteraceae</taxon>
        <taxon>Asteroideae</taxon>
        <taxon>Anthemideae</taxon>
        <taxon>Anthemidinae</taxon>
        <taxon>Tanacetum</taxon>
    </lineage>
</organism>
<accession>A0ABQ5HUM3</accession>
<evidence type="ECO:0000256" key="1">
    <source>
        <dbReference type="SAM" id="MobiDB-lite"/>
    </source>
</evidence>
<proteinExistence type="predicted"/>